<reference evidence="2 3" key="2">
    <citation type="submission" date="2017-07" db="EMBL/GenBank/DDBJ databases">
        <title>Candidatus Dactylopiibacterium carminicum, a nitrogen-fixing symbiont of the cochineal insect Dactylopius coccus and Dactylopius opuntiae (Hemiptera: Coccoidea: Dactylopiidae).</title>
        <authorList>
            <person name="Vera A."/>
        </authorList>
    </citation>
    <scope>NUCLEOTIDE SEQUENCE [LARGE SCALE GENOMIC DNA]</scope>
    <source>
        <strain evidence="2 3">NFDCM</strain>
    </source>
</reference>
<dbReference type="EMBL" id="MDUX01000049">
    <property type="protein sequence ID" value="KAF7598436.1"/>
    <property type="molecule type" value="Genomic_DNA"/>
</dbReference>
<evidence type="ECO:0000313" key="4">
    <source>
        <dbReference type="Proteomes" id="UP000623509"/>
    </source>
</evidence>
<dbReference type="Proteomes" id="UP000623509">
    <property type="component" value="Unassembled WGS sequence"/>
</dbReference>
<accession>A0A272EQ13</accession>
<comment type="caution">
    <text evidence="2">The sequence shown here is derived from an EMBL/GenBank/DDBJ whole genome shotgun (WGS) entry which is preliminary data.</text>
</comment>
<dbReference type="EMBL" id="NMRN01000045">
    <property type="protein sequence ID" value="PAS92171.1"/>
    <property type="molecule type" value="Genomic_DNA"/>
</dbReference>
<dbReference type="Proteomes" id="UP000216107">
    <property type="component" value="Unassembled WGS sequence"/>
</dbReference>
<evidence type="ECO:0000313" key="3">
    <source>
        <dbReference type="Proteomes" id="UP000216107"/>
    </source>
</evidence>
<organism evidence="2 3">
    <name type="scientific">Candidatus Dactylopiibacterium carminicum</name>
    <dbReference type="NCBI Taxonomy" id="857335"/>
    <lineage>
        <taxon>Bacteria</taxon>
        <taxon>Pseudomonadati</taxon>
        <taxon>Pseudomonadota</taxon>
        <taxon>Betaproteobacteria</taxon>
        <taxon>Rhodocyclales</taxon>
        <taxon>Rhodocyclaceae</taxon>
        <taxon>Candidatus Dactylopiibacterium</taxon>
    </lineage>
</organism>
<protein>
    <submittedName>
        <fullName evidence="2">Uncharacterized protein</fullName>
    </submittedName>
</protein>
<gene>
    <name evidence="1" type="ORF">BGI27_13375</name>
    <name evidence="2" type="ORF">CGU29_12625</name>
</gene>
<dbReference type="AlphaFoldDB" id="A0A272EQ13"/>
<keyword evidence="4" id="KW-1185">Reference proteome</keyword>
<sequence length="66" mass="6684">MLPGDPLRIGTVTEINIGTGVSALTLLDGATILARGTNVPEGSKAYVRAGLIEGPAPDLAEVEIVV</sequence>
<name>A0A272EQ13_9RHOO</name>
<proteinExistence type="predicted"/>
<evidence type="ECO:0000313" key="2">
    <source>
        <dbReference type="EMBL" id="PAS92171.1"/>
    </source>
</evidence>
<evidence type="ECO:0000313" key="1">
    <source>
        <dbReference type="EMBL" id="KAF7598436.1"/>
    </source>
</evidence>
<reference evidence="1 4" key="1">
    <citation type="submission" date="2016-08" db="EMBL/GenBank/DDBJ databases">
        <title>Candidatus Dactylopiibacterium carminicum genome sequence.</title>
        <authorList>
            <person name="Ramirez-Puebla S.T."/>
            <person name="Ormeno-Orrillo E."/>
            <person name="Vera-Ponce De Leon A."/>
            <person name="Luis L."/>
            <person name="Sanchez-Flores A."/>
            <person name="Monica R."/>
            <person name="Martinez-Romero E."/>
        </authorList>
    </citation>
    <scope>NUCLEOTIDE SEQUENCE [LARGE SCALE GENOMIC DNA]</scope>
    <source>
        <strain evidence="1">END1</strain>
    </source>
</reference>